<sequence length="279" mass="31174">MARNYCWLNDAFEEVAWEHCPEAQGAGSIFTSVNDYIRWVKAMMRQESPVVKEIYDGLTKTQIVLNPEDDIDELAPHTSPETYDASLGVYYYRGQQVVKHDGQIPGLGSCHFFLLQFKFGGVILANSDSASELGHTVSNQLIDEVLDTDRTGMPSSGDEAVKEDGLRKKLCPDTSGDQIQEVPLSTYTGQYQAEGYHGVRVETRTTVSSSTLPTGFMAFNLTFEHVCDQRKYIAHLSKYLGGGDQEYAAEFRFEGDMVVGIGTKLEDGLDEMIWFKKMS</sequence>
<comment type="caution">
    <text evidence="1">The sequence shown here is derived from an EMBL/GenBank/DDBJ whole genome shotgun (WGS) entry which is preliminary data.</text>
</comment>
<dbReference type="Proteomes" id="UP001281147">
    <property type="component" value="Unassembled WGS sequence"/>
</dbReference>
<evidence type="ECO:0000313" key="1">
    <source>
        <dbReference type="EMBL" id="KAK3697854.1"/>
    </source>
</evidence>
<keyword evidence="2" id="KW-1185">Reference proteome</keyword>
<organism evidence="1 2">
    <name type="scientific">Vermiconidia calcicola</name>
    <dbReference type="NCBI Taxonomy" id="1690605"/>
    <lineage>
        <taxon>Eukaryota</taxon>
        <taxon>Fungi</taxon>
        <taxon>Dikarya</taxon>
        <taxon>Ascomycota</taxon>
        <taxon>Pezizomycotina</taxon>
        <taxon>Dothideomycetes</taxon>
        <taxon>Dothideomycetidae</taxon>
        <taxon>Mycosphaerellales</taxon>
        <taxon>Extremaceae</taxon>
        <taxon>Vermiconidia</taxon>
    </lineage>
</organism>
<gene>
    <name evidence="1" type="ORF">LTR37_017245</name>
</gene>
<protein>
    <submittedName>
        <fullName evidence="1">Uncharacterized protein</fullName>
    </submittedName>
</protein>
<proteinExistence type="predicted"/>
<evidence type="ECO:0000313" key="2">
    <source>
        <dbReference type="Proteomes" id="UP001281147"/>
    </source>
</evidence>
<reference evidence="1" key="1">
    <citation type="submission" date="2023-07" db="EMBL/GenBank/DDBJ databases">
        <title>Black Yeasts Isolated from many extreme environments.</title>
        <authorList>
            <person name="Coleine C."/>
            <person name="Stajich J.E."/>
            <person name="Selbmann L."/>
        </authorList>
    </citation>
    <scope>NUCLEOTIDE SEQUENCE</scope>
    <source>
        <strain evidence="1">CCFEE 5714</strain>
    </source>
</reference>
<name>A0ACC3MKL2_9PEZI</name>
<dbReference type="EMBL" id="JAUTXU010000219">
    <property type="protein sequence ID" value="KAK3697854.1"/>
    <property type="molecule type" value="Genomic_DNA"/>
</dbReference>
<accession>A0ACC3MKL2</accession>